<protein>
    <submittedName>
        <fullName evidence="4">Flagellar biosynthesis repressor FlbT</fullName>
    </submittedName>
</protein>
<proteinExistence type="predicted"/>
<evidence type="ECO:0000313" key="5">
    <source>
        <dbReference type="Proteomes" id="UP000765160"/>
    </source>
</evidence>
<comment type="caution">
    <text evidence="4">The sequence shown here is derived from an EMBL/GenBank/DDBJ whole genome shotgun (WGS) entry which is preliminary data.</text>
</comment>
<evidence type="ECO:0000256" key="3">
    <source>
        <dbReference type="ARBA" id="ARBA00022884"/>
    </source>
</evidence>
<dbReference type="Pfam" id="PF07378">
    <property type="entry name" value="FlbT"/>
    <property type="match status" value="1"/>
</dbReference>
<accession>A0ABX1ERP7</accession>
<evidence type="ECO:0000313" key="4">
    <source>
        <dbReference type="EMBL" id="NKE43304.1"/>
    </source>
</evidence>
<reference evidence="4 5" key="1">
    <citation type="submission" date="2020-03" db="EMBL/GenBank/DDBJ databases">
        <title>Roseomonas selenitidurans sp. nov. isolated from soil.</title>
        <authorList>
            <person name="Liu H."/>
        </authorList>
    </citation>
    <scope>NUCLEOTIDE SEQUENCE [LARGE SCALE GENOMIC DNA]</scope>
    <source>
        <strain evidence="4 5">JCM 15073</strain>
    </source>
</reference>
<dbReference type="Proteomes" id="UP000765160">
    <property type="component" value="Unassembled WGS sequence"/>
</dbReference>
<evidence type="ECO:0000256" key="1">
    <source>
        <dbReference type="ARBA" id="ARBA00022491"/>
    </source>
</evidence>
<evidence type="ECO:0000256" key="2">
    <source>
        <dbReference type="ARBA" id="ARBA00022795"/>
    </source>
</evidence>
<dbReference type="InterPro" id="IPR009967">
    <property type="entry name" value="Flagellum_FlbT"/>
</dbReference>
<keyword evidence="4" id="KW-0969">Cilium</keyword>
<name>A0ABX1ERP7_9PROT</name>
<sequence length="151" mass="16782">MTATAQDLTGQDQRPRSSRLVLEFRAGDKMLVNGAALQFRTRASVVLSNRVRFLFGKQILAPEDACTPARRIYFAVQAAYVCEDHERPHFLEIARGLANEYAEATTSATARRLLADSIADLEAGNCWEAMRRIRDLFAHDDTVLAAPPAEC</sequence>
<gene>
    <name evidence="4" type="ORF">HB662_00840</name>
</gene>
<keyword evidence="4" id="KW-0966">Cell projection</keyword>
<keyword evidence="2" id="KW-1005">Bacterial flagellum biogenesis</keyword>
<keyword evidence="5" id="KW-1185">Reference proteome</keyword>
<keyword evidence="3" id="KW-0694">RNA-binding</keyword>
<keyword evidence="1" id="KW-0678">Repressor</keyword>
<keyword evidence="4" id="KW-0282">Flagellum</keyword>
<organism evidence="4 5">
    <name type="scientific">Falsiroseomonas frigidaquae</name>
    <dbReference type="NCBI Taxonomy" id="487318"/>
    <lineage>
        <taxon>Bacteria</taxon>
        <taxon>Pseudomonadati</taxon>
        <taxon>Pseudomonadota</taxon>
        <taxon>Alphaproteobacteria</taxon>
        <taxon>Acetobacterales</taxon>
        <taxon>Roseomonadaceae</taxon>
        <taxon>Falsiroseomonas</taxon>
    </lineage>
</organism>
<dbReference type="RefSeq" id="WP_168046206.1">
    <property type="nucleotide sequence ID" value="NZ_JAATJR010000001.1"/>
</dbReference>
<dbReference type="EMBL" id="JAAVTX010000001">
    <property type="protein sequence ID" value="NKE43304.1"/>
    <property type="molecule type" value="Genomic_DNA"/>
</dbReference>